<protein>
    <submittedName>
        <fullName evidence="2">N-acetyltransferase</fullName>
    </submittedName>
</protein>
<reference evidence="2" key="2">
    <citation type="submission" date="2020-09" db="EMBL/GenBank/DDBJ databases">
        <authorList>
            <person name="Sun Q."/>
            <person name="Zhou Y."/>
        </authorList>
    </citation>
    <scope>NUCLEOTIDE SEQUENCE</scope>
    <source>
        <strain evidence="2">CGMCC 1.12153</strain>
    </source>
</reference>
<dbReference type="InterPro" id="IPR000182">
    <property type="entry name" value="GNAT_dom"/>
</dbReference>
<dbReference type="EMBL" id="BMEL01000003">
    <property type="protein sequence ID" value="GGF23316.1"/>
    <property type="molecule type" value="Genomic_DNA"/>
</dbReference>
<dbReference type="GO" id="GO:0016747">
    <property type="term" value="F:acyltransferase activity, transferring groups other than amino-acyl groups"/>
    <property type="evidence" value="ECO:0007669"/>
    <property type="project" value="InterPro"/>
</dbReference>
<evidence type="ECO:0000313" key="3">
    <source>
        <dbReference type="Proteomes" id="UP000660110"/>
    </source>
</evidence>
<comment type="caution">
    <text evidence="2">The sequence shown here is derived from an EMBL/GenBank/DDBJ whole genome shotgun (WGS) entry which is preliminary data.</text>
</comment>
<sequence length="272" mass="31099">MIRKLTEKDDSACQQLLAEKPAENLFIIGDIENFGYEQDFQMLWGEFNKHQQLHAILLKYHNNYIAYASQPFNAKGFAAIINKDPEFMQLSGLQSITAQILPYIEHTPKKTRSLFYAKCDHKEKLELNLNTSNVHLATVDDVPRIIELQDQIPEFEQDNSRESSIIKGIEGKSARIYYIEEEQHMVSSASTTAENSMSAMVVGVCTHPNFKRKGYASACMKKLCQDLLDEGKMLCLFYDNPDAGSIYKRLGFEDIGKWMMHIFEPVEQPASL</sequence>
<dbReference type="InterPro" id="IPR016181">
    <property type="entry name" value="Acyl_CoA_acyltransferase"/>
</dbReference>
<reference evidence="2" key="1">
    <citation type="journal article" date="2014" name="Int. J. Syst. Evol. Microbiol.">
        <title>Complete genome sequence of Corynebacterium casei LMG S-19264T (=DSM 44701T), isolated from a smear-ripened cheese.</title>
        <authorList>
            <consortium name="US DOE Joint Genome Institute (JGI-PGF)"/>
            <person name="Walter F."/>
            <person name="Albersmeier A."/>
            <person name="Kalinowski J."/>
            <person name="Ruckert C."/>
        </authorList>
    </citation>
    <scope>NUCLEOTIDE SEQUENCE</scope>
    <source>
        <strain evidence="2">CGMCC 1.12153</strain>
    </source>
</reference>
<dbReference type="RefSeq" id="WP_188377633.1">
    <property type="nucleotide sequence ID" value="NZ_BMEL01000003.1"/>
</dbReference>
<dbReference type="Pfam" id="PF12746">
    <property type="entry name" value="GNAT_acetyltran"/>
    <property type="match status" value="1"/>
</dbReference>
<proteinExistence type="predicted"/>
<dbReference type="Gene3D" id="3.40.630.30">
    <property type="match status" value="1"/>
</dbReference>
<dbReference type="SUPFAM" id="SSF55729">
    <property type="entry name" value="Acyl-CoA N-acyltransferases (Nat)"/>
    <property type="match status" value="1"/>
</dbReference>
<dbReference type="InterPro" id="IPR027365">
    <property type="entry name" value="GNAT_acetyltra_YdfB-like"/>
</dbReference>
<dbReference type="Proteomes" id="UP000660110">
    <property type="component" value="Unassembled WGS sequence"/>
</dbReference>
<dbReference type="PROSITE" id="PS51186">
    <property type="entry name" value="GNAT"/>
    <property type="match status" value="1"/>
</dbReference>
<organism evidence="2 3">
    <name type="scientific">Halobacillus andaensis</name>
    <dbReference type="NCBI Taxonomy" id="1176239"/>
    <lineage>
        <taxon>Bacteria</taxon>
        <taxon>Bacillati</taxon>
        <taxon>Bacillota</taxon>
        <taxon>Bacilli</taxon>
        <taxon>Bacillales</taxon>
        <taxon>Bacillaceae</taxon>
        <taxon>Halobacillus</taxon>
    </lineage>
</organism>
<gene>
    <name evidence="2" type="ORF">GCM10010954_22620</name>
</gene>
<evidence type="ECO:0000313" key="2">
    <source>
        <dbReference type="EMBL" id="GGF23316.1"/>
    </source>
</evidence>
<dbReference type="AlphaFoldDB" id="A0A917B4J5"/>
<accession>A0A917B4J5</accession>
<evidence type="ECO:0000259" key="1">
    <source>
        <dbReference type="PROSITE" id="PS51186"/>
    </source>
</evidence>
<feature type="domain" description="N-acetyltransferase" evidence="1">
    <location>
        <begin position="132"/>
        <end position="272"/>
    </location>
</feature>
<name>A0A917B4J5_HALAA</name>
<keyword evidence="3" id="KW-1185">Reference proteome</keyword>